<dbReference type="Gene3D" id="3.20.20.190">
    <property type="entry name" value="Phosphatidylinositol (PI) phosphodiesterase"/>
    <property type="match status" value="1"/>
</dbReference>
<reference evidence="2" key="1">
    <citation type="journal article" date="2019" name="G3 (Bethesda)">
        <title>Genome Assemblies of Two Rare Opportunistic Yeast Pathogens: Diutina rugosa (syn. Candida rugosa) and Trichomonascus ciferrii (syn. Candida ciferrii).</title>
        <authorList>
            <person name="Mixao V."/>
            <person name="Saus E."/>
            <person name="Hansen A.P."/>
            <person name="Lass-Florl C."/>
            <person name="Gabaldon T."/>
        </authorList>
    </citation>
    <scope>NUCLEOTIDE SEQUENCE</scope>
    <source>
        <strain evidence="2">CBS 4856</strain>
    </source>
</reference>
<dbReference type="InterPro" id="IPR017946">
    <property type="entry name" value="PLC-like_Pdiesterase_TIM-brl"/>
</dbReference>
<keyword evidence="3" id="KW-1185">Reference proteome</keyword>
<comment type="caution">
    <text evidence="2">The sequence shown here is derived from an EMBL/GenBank/DDBJ whole genome shotgun (WGS) entry which is preliminary data.</text>
</comment>
<dbReference type="SUPFAM" id="SSF51695">
    <property type="entry name" value="PLC-like phosphodiesterases"/>
    <property type="match status" value="1"/>
</dbReference>
<accession>A0A642V8I2</accession>
<proteinExistence type="predicted"/>
<name>A0A642V8I2_9ASCO</name>
<dbReference type="AlphaFoldDB" id="A0A642V8I2"/>
<dbReference type="CDD" id="cd08586">
    <property type="entry name" value="PI-PLCc_BcPLC_like"/>
    <property type="match status" value="1"/>
</dbReference>
<dbReference type="PROSITE" id="PS50007">
    <property type="entry name" value="PIPLC_X_DOMAIN"/>
    <property type="match status" value="1"/>
</dbReference>
<dbReference type="GO" id="GO:0008081">
    <property type="term" value="F:phosphoric diester hydrolase activity"/>
    <property type="evidence" value="ECO:0007669"/>
    <property type="project" value="InterPro"/>
</dbReference>
<feature type="domain" description="Phosphatidylinositol-specific phospholipase C X" evidence="1">
    <location>
        <begin position="19"/>
        <end position="175"/>
    </location>
</feature>
<evidence type="ECO:0000313" key="3">
    <source>
        <dbReference type="Proteomes" id="UP000761534"/>
    </source>
</evidence>
<dbReference type="InterPro" id="IPR051057">
    <property type="entry name" value="PI-PLC_domain"/>
</dbReference>
<dbReference type="EMBL" id="SWFS01000099">
    <property type="protein sequence ID" value="KAA8916422.1"/>
    <property type="molecule type" value="Genomic_DNA"/>
</dbReference>
<gene>
    <name evidence="2" type="ORF">TRICI_001417</name>
</gene>
<dbReference type="PANTHER" id="PTHR13593:SF113">
    <property type="entry name" value="SI:DKEY-266F7.9"/>
    <property type="match status" value="1"/>
</dbReference>
<dbReference type="SMART" id="SM00148">
    <property type="entry name" value="PLCXc"/>
    <property type="match status" value="1"/>
</dbReference>
<dbReference type="PANTHER" id="PTHR13593">
    <property type="match status" value="1"/>
</dbReference>
<organism evidence="2 3">
    <name type="scientific">Trichomonascus ciferrii</name>
    <dbReference type="NCBI Taxonomy" id="44093"/>
    <lineage>
        <taxon>Eukaryota</taxon>
        <taxon>Fungi</taxon>
        <taxon>Dikarya</taxon>
        <taxon>Ascomycota</taxon>
        <taxon>Saccharomycotina</taxon>
        <taxon>Dipodascomycetes</taxon>
        <taxon>Dipodascales</taxon>
        <taxon>Trichomonascaceae</taxon>
        <taxon>Trichomonascus</taxon>
        <taxon>Trichomonascus ciferrii complex</taxon>
    </lineage>
</organism>
<dbReference type="Proteomes" id="UP000761534">
    <property type="component" value="Unassembled WGS sequence"/>
</dbReference>
<protein>
    <recommendedName>
        <fullName evidence="1">Phosphatidylinositol-specific phospholipase C X domain-containing protein</fullName>
    </recommendedName>
</protein>
<sequence length="312" mass="35497">MAPIPKADIKDLVEWQKHIDDGVNIGTLSLPGTHNSAACHLSFPSVQCQGASITEQLEHGVRFFDIRCATPFYTGCGLGSSPTDLQVIHGNFPVKIPLPVKLNDVLNDIYKFLEKHKSEVVVVSLKPEGAKKWEGDEFADLLWDKYLHNSQERWFLENKIPRLGEARGKAVLFRRFGVKDGERKKKYGIDAAWWKYNCQEDDRGHIVVQDFCEVMEPQHINQKVNYINEHIKRAQEYNATGNANDNAKMYINFCSGSNFWNPKCWPKNVAKGVANGCEQNVTKGCGVIIIDYAEQDQWSFVRSLVQLNLERN</sequence>
<dbReference type="GO" id="GO:0006629">
    <property type="term" value="P:lipid metabolic process"/>
    <property type="evidence" value="ECO:0007669"/>
    <property type="project" value="InterPro"/>
</dbReference>
<dbReference type="OrthoDB" id="1046782at2759"/>
<dbReference type="Pfam" id="PF00388">
    <property type="entry name" value="PI-PLC-X"/>
    <property type="match status" value="1"/>
</dbReference>
<dbReference type="InterPro" id="IPR000909">
    <property type="entry name" value="PLipase_C_PInositol-sp_X_dom"/>
</dbReference>
<dbReference type="VEuPathDB" id="FungiDB:TRICI_001417"/>
<evidence type="ECO:0000259" key="1">
    <source>
        <dbReference type="SMART" id="SM00148"/>
    </source>
</evidence>
<evidence type="ECO:0000313" key="2">
    <source>
        <dbReference type="EMBL" id="KAA8916422.1"/>
    </source>
</evidence>